<proteinExistence type="predicted"/>
<reference evidence="1 2" key="1">
    <citation type="journal article" date="2018" name="Evol. Lett.">
        <title>Horizontal gene cluster transfer increased hallucinogenic mushroom diversity.</title>
        <authorList>
            <person name="Reynolds H.T."/>
            <person name="Vijayakumar V."/>
            <person name="Gluck-Thaler E."/>
            <person name="Korotkin H.B."/>
            <person name="Matheny P.B."/>
            <person name="Slot J.C."/>
        </authorList>
    </citation>
    <scope>NUCLEOTIDE SEQUENCE [LARGE SCALE GENOMIC DNA]</scope>
    <source>
        <strain evidence="1 2">SRW20</strain>
    </source>
</reference>
<keyword evidence="2" id="KW-1185">Reference proteome</keyword>
<sequence length="306" mass="34713">MDLCPSEIWSEIYSFACIDDGTTGRSLSLVSRYINETSRPYKYQSVAVIGPLQLLAFADMIEIVPAEFRHVRCIFISAHSRHLNSSPRALSPEYTQRKAAYAALKRILFSISDWVRIVHTFFVFYRPFVLLPVELPILEELTVHGPLETSTDHGLDIKFNSLKRLHLTSSCSPVYLMYRVLKLAPSLTDLCISASDRSGAVADQWSSMTENAGLKLPEHLVNVYIHTPNRPRDDFVQLLSLHGGIMDALKKLEQADNRIILRDPLRLDLFSMIPIQEAIDMWTLSITGAPWWLQESQQIVGKRSAV</sequence>
<evidence type="ECO:0000313" key="2">
    <source>
        <dbReference type="Proteomes" id="UP000284706"/>
    </source>
</evidence>
<dbReference type="AlphaFoldDB" id="A0A409Y0C4"/>
<evidence type="ECO:0000313" key="1">
    <source>
        <dbReference type="EMBL" id="PPQ96447.1"/>
    </source>
</evidence>
<dbReference type="Proteomes" id="UP000284706">
    <property type="component" value="Unassembled WGS sequence"/>
</dbReference>
<dbReference type="OrthoDB" id="2748701at2759"/>
<dbReference type="EMBL" id="NHYE01001370">
    <property type="protein sequence ID" value="PPQ96447.1"/>
    <property type="molecule type" value="Genomic_DNA"/>
</dbReference>
<organism evidence="1 2">
    <name type="scientific">Gymnopilus dilepis</name>
    <dbReference type="NCBI Taxonomy" id="231916"/>
    <lineage>
        <taxon>Eukaryota</taxon>
        <taxon>Fungi</taxon>
        <taxon>Dikarya</taxon>
        <taxon>Basidiomycota</taxon>
        <taxon>Agaricomycotina</taxon>
        <taxon>Agaricomycetes</taxon>
        <taxon>Agaricomycetidae</taxon>
        <taxon>Agaricales</taxon>
        <taxon>Agaricineae</taxon>
        <taxon>Hymenogastraceae</taxon>
        <taxon>Gymnopilus</taxon>
    </lineage>
</organism>
<evidence type="ECO:0008006" key="3">
    <source>
        <dbReference type="Google" id="ProtNLM"/>
    </source>
</evidence>
<gene>
    <name evidence="1" type="ORF">CVT26_005120</name>
</gene>
<protein>
    <recommendedName>
        <fullName evidence="3">F-box domain-containing protein</fullName>
    </recommendedName>
</protein>
<comment type="caution">
    <text evidence="1">The sequence shown here is derived from an EMBL/GenBank/DDBJ whole genome shotgun (WGS) entry which is preliminary data.</text>
</comment>
<name>A0A409Y0C4_9AGAR</name>
<dbReference type="InParanoid" id="A0A409Y0C4"/>
<accession>A0A409Y0C4</accession>